<protein>
    <submittedName>
        <fullName evidence="2">Chemotaxis protein CheW</fullName>
    </submittedName>
</protein>
<dbReference type="GO" id="GO:0005829">
    <property type="term" value="C:cytosol"/>
    <property type="evidence" value="ECO:0007669"/>
    <property type="project" value="TreeGrafter"/>
</dbReference>
<dbReference type="PANTHER" id="PTHR22617:SF23">
    <property type="entry name" value="CHEMOTAXIS PROTEIN CHEW"/>
    <property type="match status" value="1"/>
</dbReference>
<dbReference type="PROSITE" id="PS50851">
    <property type="entry name" value="CHEW"/>
    <property type="match status" value="1"/>
</dbReference>
<keyword evidence="3" id="KW-1185">Reference proteome</keyword>
<evidence type="ECO:0000313" key="3">
    <source>
        <dbReference type="Proteomes" id="UP000469159"/>
    </source>
</evidence>
<name>A0A6I4UZ12_9SPHN</name>
<dbReference type="EMBL" id="WTYK01000006">
    <property type="protein sequence ID" value="MXP42135.1"/>
    <property type="molecule type" value="Genomic_DNA"/>
</dbReference>
<feature type="domain" description="CheW-like" evidence="1">
    <location>
        <begin position="2"/>
        <end position="140"/>
    </location>
</feature>
<organism evidence="2 3">
    <name type="scientific">Croceibacterium soli</name>
    <dbReference type="NCBI Taxonomy" id="1739690"/>
    <lineage>
        <taxon>Bacteria</taxon>
        <taxon>Pseudomonadati</taxon>
        <taxon>Pseudomonadota</taxon>
        <taxon>Alphaproteobacteria</taxon>
        <taxon>Sphingomonadales</taxon>
        <taxon>Erythrobacteraceae</taxon>
        <taxon>Croceibacterium</taxon>
    </lineage>
</organism>
<dbReference type="GO" id="GO:0006935">
    <property type="term" value="P:chemotaxis"/>
    <property type="evidence" value="ECO:0007669"/>
    <property type="project" value="InterPro"/>
</dbReference>
<accession>A0A6I4UZ12</accession>
<dbReference type="SUPFAM" id="SSF50341">
    <property type="entry name" value="CheW-like"/>
    <property type="match status" value="1"/>
</dbReference>
<dbReference type="PANTHER" id="PTHR22617">
    <property type="entry name" value="CHEMOTAXIS SENSOR HISTIDINE KINASE-RELATED"/>
    <property type="match status" value="1"/>
</dbReference>
<proteinExistence type="predicted"/>
<dbReference type="GO" id="GO:0007165">
    <property type="term" value="P:signal transduction"/>
    <property type="evidence" value="ECO:0007669"/>
    <property type="project" value="InterPro"/>
</dbReference>
<dbReference type="InterPro" id="IPR036061">
    <property type="entry name" value="CheW-like_dom_sf"/>
</dbReference>
<dbReference type="Proteomes" id="UP000469159">
    <property type="component" value="Unassembled WGS sequence"/>
</dbReference>
<dbReference type="SMART" id="SM00260">
    <property type="entry name" value="CheW"/>
    <property type="match status" value="1"/>
</dbReference>
<dbReference type="Pfam" id="PF01584">
    <property type="entry name" value="CheW"/>
    <property type="match status" value="1"/>
</dbReference>
<dbReference type="Gene3D" id="2.30.30.40">
    <property type="entry name" value="SH3 Domains"/>
    <property type="match status" value="1"/>
</dbReference>
<dbReference type="RefSeq" id="WP_160747000.1">
    <property type="nucleotide sequence ID" value="NZ_WTYK01000006.1"/>
</dbReference>
<dbReference type="AlphaFoldDB" id="A0A6I4UZ12"/>
<evidence type="ECO:0000259" key="1">
    <source>
        <dbReference type="PROSITE" id="PS50851"/>
    </source>
</evidence>
<gene>
    <name evidence="2" type="ORF">GRI75_10835</name>
</gene>
<dbReference type="InterPro" id="IPR039315">
    <property type="entry name" value="CheW"/>
</dbReference>
<sequence length="144" mass="15203">MDRSLLLITIGGELAALDSAAIRSVVELEAITPVSRAPRHIVGLSALRSRAMTVVDCRRALELPASDARGPLAAVVELDGFLYALQVDGVEDVVPFDGEPAEIRAHLQPGWARASLGIVETIAGPVLLLDPARLIEGPPERKAA</sequence>
<dbReference type="OrthoDB" id="7390823at2"/>
<reference evidence="2 3" key="1">
    <citation type="submission" date="2019-12" db="EMBL/GenBank/DDBJ databases">
        <title>Genomic-based taxomic classification of the family Erythrobacteraceae.</title>
        <authorList>
            <person name="Xu L."/>
        </authorList>
    </citation>
    <scope>NUCLEOTIDE SEQUENCE [LARGE SCALE GENOMIC DNA]</scope>
    <source>
        <strain evidence="2 3">MCCC 1K02066</strain>
    </source>
</reference>
<evidence type="ECO:0000313" key="2">
    <source>
        <dbReference type="EMBL" id="MXP42135.1"/>
    </source>
</evidence>
<dbReference type="Gene3D" id="2.40.50.180">
    <property type="entry name" value="CheA-289, Domain 4"/>
    <property type="match status" value="1"/>
</dbReference>
<comment type="caution">
    <text evidence="2">The sequence shown here is derived from an EMBL/GenBank/DDBJ whole genome shotgun (WGS) entry which is preliminary data.</text>
</comment>
<dbReference type="InterPro" id="IPR002545">
    <property type="entry name" value="CheW-lke_dom"/>
</dbReference>